<dbReference type="STRING" id="645990.SAMN00120144_0165"/>
<organism evidence="1 2">
    <name type="scientific">Hymenobacter roseosalivarius DSM 11622</name>
    <dbReference type="NCBI Taxonomy" id="645990"/>
    <lineage>
        <taxon>Bacteria</taxon>
        <taxon>Pseudomonadati</taxon>
        <taxon>Bacteroidota</taxon>
        <taxon>Cytophagia</taxon>
        <taxon>Cytophagales</taxon>
        <taxon>Hymenobacteraceae</taxon>
        <taxon>Hymenobacter</taxon>
    </lineage>
</organism>
<evidence type="ECO:0000313" key="1">
    <source>
        <dbReference type="EMBL" id="SMB99381.1"/>
    </source>
</evidence>
<reference evidence="1 2" key="1">
    <citation type="submission" date="2017-04" db="EMBL/GenBank/DDBJ databases">
        <authorList>
            <person name="Afonso C.L."/>
            <person name="Miller P.J."/>
            <person name="Scott M.A."/>
            <person name="Spackman E."/>
            <person name="Goraichik I."/>
            <person name="Dimitrov K.M."/>
            <person name="Suarez D.L."/>
            <person name="Swayne D.E."/>
        </authorList>
    </citation>
    <scope>NUCLEOTIDE SEQUENCE [LARGE SCALE GENOMIC DNA]</scope>
    <source>
        <strain evidence="1 2">DSM 11622</strain>
    </source>
</reference>
<dbReference type="Proteomes" id="UP000192266">
    <property type="component" value="Unassembled WGS sequence"/>
</dbReference>
<keyword evidence="2" id="KW-1185">Reference proteome</keyword>
<protein>
    <recommendedName>
        <fullName evidence="3">Outer membrane efflux protein</fullName>
    </recommendedName>
</protein>
<dbReference type="SUPFAM" id="SSF56954">
    <property type="entry name" value="Outer membrane efflux proteins (OEP)"/>
    <property type="match status" value="1"/>
</dbReference>
<evidence type="ECO:0008006" key="3">
    <source>
        <dbReference type="Google" id="ProtNLM"/>
    </source>
</evidence>
<evidence type="ECO:0000313" key="2">
    <source>
        <dbReference type="Proteomes" id="UP000192266"/>
    </source>
</evidence>
<proteinExistence type="predicted"/>
<dbReference type="AlphaFoldDB" id="A0A1W1W1W8"/>
<accession>A0A1W1W1W8</accession>
<sequence>MPAPSAKPRLAESLKGKYATLKQLMGYAPENSLALAYDTAQMIQQTRLDTTQQLAFENRIEVQQLLTQKKLQRLNIDYYRLGFLPSLSGFVNYNRVYQNNDFAALYDRAFPNSQAGLQLALPIFTGTRRTQNLKIEELRDERLDLDLFDTKN</sequence>
<gene>
    <name evidence="1" type="ORF">SAMN00120144_0165</name>
</gene>
<dbReference type="OrthoDB" id="367883at2"/>
<dbReference type="EMBL" id="FWWW01000091">
    <property type="protein sequence ID" value="SMB99381.1"/>
    <property type="molecule type" value="Genomic_DNA"/>
</dbReference>
<name>A0A1W1W1W8_9BACT</name>
<dbReference type="GO" id="GO:0015562">
    <property type="term" value="F:efflux transmembrane transporter activity"/>
    <property type="evidence" value="ECO:0007669"/>
    <property type="project" value="InterPro"/>
</dbReference>
<dbReference type="Gene3D" id="1.20.1600.10">
    <property type="entry name" value="Outer membrane efflux proteins (OEP)"/>
    <property type="match status" value="1"/>
</dbReference>